<dbReference type="SMART" id="SM00066">
    <property type="entry name" value="GAL4"/>
    <property type="match status" value="1"/>
</dbReference>
<dbReference type="GO" id="GO:0001228">
    <property type="term" value="F:DNA-binding transcription activator activity, RNA polymerase II-specific"/>
    <property type="evidence" value="ECO:0007669"/>
    <property type="project" value="TreeGrafter"/>
</dbReference>
<evidence type="ECO:0000313" key="5">
    <source>
        <dbReference type="Proteomes" id="UP000799757"/>
    </source>
</evidence>
<dbReference type="EMBL" id="MU002089">
    <property type="protein sequence ID" value="KAF2790173.1"/>
    <property type="molecule type" value="Genomic_DNA"/>
</dbReference>
<dbReference type="PROSITE" id="PS50048">
    <property type="entry name" value="ZN2_CY6_FUNGAL_2"/>
    <property type="match status" value="1"/>
</dbReference>
<keyword evidence="5" id="KW-1185">Reference proteome</keyword>
<feature type="region of interest" description="Disordered" evidence="2">
    <location>
        <begin position="54"/>
        <end position="77"/>
    </location>
</feature>
<accession>A0A6A6X213</accession>
<dbReference type="InterPro" id="IPR053157">
    <property type="entry name" value="Sterol_Uptake_Regulator"/>
</dbReference>
<evidence type="ECO:0000256" key="1">
    <source>
        <dbReference type="ARBA" id="ARBA00023242"/>
    </source>
</evidence>
<gene>
    <name evidence="4" type="ORF">K505DRAFT_327753</name>
</gene>
<organism evidence="4 5">
    <name type="scientific">Melanomma pulvis-pyrius CBS 109.77</name>
    <dbReference type="NCBI Taxonomy" id="1314802"/>
    <lineage>
        <taxon>Eukaryota</taxon>
        <taxon>Fungi</taxon>
        <taxon>Dikarya</taxon>
        <taxon>Ascomycota</taxon>
        <taxon>Pezizomycotina</taxon>
        <taxon>Dothideomycetes</taxon>
        <taxon>Pleosporomycetidae</taxon>
        <taxon>Pleosporales</taxon>
        <taxon>Melanommataceae</taxon>
        <taxon>Melanomma</taxon>
    </lineage>
</organism>
<evidence type="ECO:0000313" key="4">
    <source>
        <dbReference type="EMBL" id="KAF2790173.1"/>
    </source>
</evidence>
<dbReference type="Gene3D" id="4.10.240.10">
    <property type="entry name" value="Zn(2)-C6 fungal-type DNA-binding domain"/>
    <property type="match status" value="1"/>
</dbReference>
<evidence type="ECO:0000256" key="2">
    <source>
        <dbReference type="SAM" id="MobiDB-lite"/>
    </source>
</evidence>
<dbReference type="GO" id="GO:0008270">
    <property type="term" value="F:zinc ion binding"/>
    <property type="evidence" value="ECO:0007669"/>
    <property type="project" value="InterPro"/>
</dbReference>
<sequence length="402" mass="44883">MPPKRPHKKSRNGCYQCRKRRVKCNEQRPRCTNCTHRDEECHFPLPLLLPRDPGSPNDFSPCGTPGDRSSAHRSPSDSTLVFTSASSYLYARLPRSSTNLAPLQLSSPGPIGINDLALMHYWCTRTCYSFTPFGADLFRDHVGQEALRYDYLMEALLALTLLHIASEMDDTIAAGPYVSAALQHQNRGLSGLRATLSDISPSNCDAIFASSVFIMVCAIVSPLLPAGRDDDAKSTAESMLLLVDFINGIASIVELSRKWLENGPMSTIFDHTLKQGLSSDNWFPAEELRHLVGEAVIHGSHKHQIFEQAIHELETVGKRNRSVVIWVTLVGSDFLDELRSGDLFAITIFMHWGVLLYKTSDMWWTRYSGTRLVGELSSTLVGRGEKWDKIVLDCRQQVGFSP</sequence>
<name>A0A6A6X213_9PLEO</name>
<dbReference type="AlphaFoldDB" id="A0A6A6X213"/>
<dbReference type="Pfam" id="PF00172">
    <property type="entry name" value="Zn_clus"/>
    <property type="match status" value="1"/>
</dbReference>
<feature type="domain" description="Zn(2)-C6 fungal-type" evidence="3">
    <location>
        <begin position="13"/>
        <end position="43"/>
    </location>
</feature>
<proteinExistence type="predicted"/>
<dbReference type="PROSITE" id="PS00463">
    <property type="entry name" value="ZN2_CY6_FUNGAL_1"/>
    <property type="match status" value="1"/>
</dbReference>
<dbReference type="CDD" id="cd00067">
    <property type="entry name" value="GAL4"/>
    <property type="match status" value="1"/>
</dbReference>
<dbReference type="Pfam" id="PF11951">
    <property type="entry name" value="Fungal_trans_2"/>
    <property type="match status" value="1"/>
</dbReference>
<dbReference type="InterPro" id="IPR036864">
    <property type="entry name" value="Zn2-C6_fun-type_DNA-bd_sf"/>
</dbReference>
<dbReference type="PANTHER" id="PTHR47784">
    <property type="entry name" value="STEROL UPTAKE CONTROL PROTEIN 2"/>
    <property type="match status" value="1"/>
</dbReference>
<dbReference type="InterPro" id="IPR021858">
    <property type="entry name" value="Fun_TF"/>
</dbReference>
<reference evidence="4" key="1">
    <citation type="journal article" date="2020" name="Stud. Mycol.">
        <title>101 Dothideomycetes genomes: a test case for predicting lifestyles and emergence of pathogens.</title>
        <authorList>
            <person name="Haridas S."/>
            <person name="Albert R."/>
            <person name="Binder M."/>
            <person name="Bloem J."/>
            <person name="Labutti K."/>
            <person name="Salamov A."/>
            <person name="Andreopoulos B."/>
            <person name="Baker S."/>
            <person name="Barry K."/>
            <person name="Bills G."/>
            <person name="Bluhm B."/>
            <person name="Cannon C."/>
            <person name="Castanera R."/>
            <person name="Culley D."/>
            <person name="Daum C."/>
            <person name="Ezra D."/>
            <person name="Gonzalez J."/>
            <person name="Henrissat B."/>
            <person name="Kuo A."/>
            <person name="Liang C."/>
            <person name="Lipzen A."/>
            <person name="Lutzoni F."/>
            <person name="Magnuson J."/>
            <person name="Mondo S."/>
            <person name="Nolan M."/>
            <person name="Ohm R."/>
            <person name="Pangilinan J."/>
            <person name="Park H.-J."/>
            <person name="Ramirez L."/>
            <person name="Alfaro M."/>
            <person name="Sun H."/>
            <person name="Tritt A."/>
            <person name="Yoshinaga Y."/>
            <person name="Zwiers L.-H."/>
            <person name="Turgeon B."/>
            <person name="Goodwin S."/>
            <person name="Spatafora J."/>
            <person name="Crous P."/>
            <person name="Grigoriev I."/>
        </authorList>
    </citation>
    <scope>NUCLEOTIDE SEQUENCE</scope>
    <source>
        <strain evidence="4">CBS 109.77</strain>
    </source>
</reference>
<dbReference type="SUPFAM" id="SSF57701">
    <property type="entry name" value="Zn2/Cys6 DNA-binding domain"/>
    <property type="match status" value="1"/>
</dbReference>
<keyword evidence="1" id="KW-0539">Nucleus</keyword>
<dbReference type="PANTHER" id="PTHR47784:SF10">
    <property type="entry name" value="TRANSCRIPTION FACTOR, PUTATIVE (AFU_ORTHOLOGUE AFUA_6G14150)-RELATED"/>
    <property type="match status" value="1"/>
</dbReference>
<dbReference type="InterPro" id="IPR001138">
    <property type="entry name" value="Zn2Cys6_DnaBD"/>
</dbReference>
<dbReference type="OrthoDB" id="4937900at2759"/>
<dbReference type="Proteomes" id="UP000799757">
    <property type="component" value="Unassembled WGS sequence"/>
</dbReference>
<evidence type="ECO:0000259" key="3">
    <source>
        <dbReference type="PROSITE" id="PS50048"/>
    </source>
</evidence>
<protein>
    <recommendedName>
        <fullName evidence="3">Zn(2)-C6 fungal-type domain-containing protein</fullName>
    </recommendedName>
</protein>